<proteinExistence type="predicted"/>
<protein>
    <submittedName>
        <fullName evidence="2">Uncharacterized protein</fullName>
    </submittedName>
</protein>
<reference evidence="2 3" key="1">
    <citation type="submission" date="2021-06" db="EMBL/GenBank/DDBJ databases">
        <authorList>
            <person name="Palmer J.M."/>
        </authorList>
    </citation>
    <scope>NUCLEOTIDE SEQUENCE [LARGE SCALE GENOMIC DNA]</scope>
    <source>
        <strain evidence="3">if_2019</strain>
        <tissue evidence="2">Muscle</tissue>
    </source>
</reference>
<organism evidence="2 3">
    <name type="scientific">Ilyodon furcidens</name>
    <name type="common">goldbreast splitfin</name>
    <dbReference type="NCBI Taxonomy" id="33524"/>
    <lineage>
        <taxon>Eukaryota</taxon>
        <taxon>Metazoa</taxon>
        <taxon>Chordata</taxon>
        <taxon>Craniata</taxon>
        <taxon>Vertebrata</taxon>
        <taxon>Euteleostomi</taxon>
        <taxon>Actinopterygii</taxon>
        <taxon>Neopterygii</taxon>
        <taxon>Teleostei</taxon>
        <taxon>Neoteleostei</taxon>
        <taxon>Acanthomorphata</taxon>
        <taxon>Ovalentaria</taxon>
        <taxon>Atherinomorphae</taxon>
        <taxon>Cyprinodontiformes</taxon>
        <taxon>Goodeidae</taxon>
        <taxon>Ilyodon</taxon>
    </lineage>
</organism>
<sequence>MMKQCFISHTLTHYPAFGSLIHNAFYHPHKQKESLPQIKHSFFVESSFKEPFANISTPIMCHKAEVCQTEHIRDGAIRETVGEEVQETAAEDKKGDPSGC</sequence>
<gene>
    <name evidence="2" type="ORF">ILYODFUR_032197</name>
</gene>
<comment type="caution">
    <text evidence="2">The sequence shown here is derived from an EMBL/GenBank/DDBJ whole genome shotgun (WGS) entry which is preliminary data.</text>
</comment>
<dbReference type="EMBL" id="JAHRIQ010063093">
    <property type="protein sequence ID" value="MEQ2242084.1"/>
    <property type="molecule type" value="Genomic_DNA"/>
</dbReference>
<keyword evidence="3" id="KW-1185">Reference proteome</keyword>
<evidence type="ECO:0000256" key="1">
    <source>
        <dbReference type="SAM" id="MobiDB-lite"/>
    </source>
</evidence>
<accession>A0ABV0UBF8</accession>
<feature type="region of interest" description="Disordered" evidence="1">
    <location>
        <begin position="81"/>
        <end position="100"/>
    </location>
</feature>
<name>A0ABV0UBF8_9TELE</name>
<evidence type="ECO:0000313" key="2">
    <source>
        <dbReference type="EMBL" id="MEQ2242084.1"/>
    </source>
</evidence>
<evidence type="ECO:0000313" key="3">
    <source>
        <dbReference type="Proteomes" id="UP001482620"/>
    </source>
</evidence>
<feature type="compositionally biased region" description="Basic and acidic residues" evidence="1">
    <location>
        <begin position="90"/>
        <end position="100"/>
    </location>
</feature>
<dbReference type="Proteomes" id="UP001482620">
    <property type="component" value="Unassembled WGS sequence"/>
</dbReference>